<evidence type="ECO:0000313" key="2">
    <source>
        <dbReference type="EMBL" id="VDP92930.1"/>
    </source>
</evidence>
<organism evidence="4">
    <name type="scientific">Echinostoma caproni</name>
    <dbReference type="NCBI Taxonomy" id="27848"/>
    <lineage>
        <taxon>Eukaryota</taxon>
        <taxon>Metazoa</taxon>
        <taxon>Spiralia</taxon>
        <taxon>Lophotrochozoa</taxon>
        <taxon>Platyhelminthes</taxon>
        <taxon>Trematoda</taxon>
        <taxon>Digenea</taxon>
        <taxon>Plagiorchiida</taxon>
        <taxon>Echinostomata</taxon>
        <taxon>Echinostomatoidea</taxon>
        <taxon>Echinostomatidae</taxon>
        <taxon>Echinostoma</taxon>
    </lineage>
</organism>
<name>A0A183B8X3_9TREM</name>
<dbReference type="WBParaSite" id="ECPE_0001569801-mRNA-1">
    <property type="protein sequence ID" value="ECPE_0001569801-mRNA-1"/>
    <property type="gene ID" value="ECPE_0001569801"/>
</dbReference>
<keyword evidence="1" id="KW-0732">Signal</keyword>
<feature type="signal peptide" evidence="1">
    <location>
        <begin position="1"/>
        <end position="23"/>
    </location>
</feature>
<reference evidence="2 3" key="2">
    <citation type="submission" date="2018-11" db="EMBL/GenBank/DDBJ databases">
        <authorList>
            <consortium name="Pathogen Informatics"/>
        </authorList>
    </citation>
    <scope>NUCLEOTIDE SEQUENCE [LARGE SCALE GENOMIC DNA]</scope>
    <source>
        <strain evidence="2 3">Egypt</strain>
    </source>
</reference>
<accession>A0A183B8X3</accession>
<reference evidence="4" key="1">
    <citation type="submission" date="2016-06" db="UniProtKB">
        <authorList>
            <consortium name="WormBaseParasite"/>
        </authorList>
    </citation>
    <scope>IDENTIFICATION</scope>
</reference>
<dbReference type="OrthoDB" id="283575at2759"/>
<dbReference type="EMBL" id="UZAN01061345">
    <property type="protein sequence ID" value="VDP92930.1"/>
    <property type="molecule type" value="Genomic_DNA"/>
</dbReference>
<proteinExistence type="predicted"/>
<protein>
    <submittedName>
        <fullName evidence="4">EGF-like domain-containing protein</fullName>
    </submittedName>
</protein>
<sequence>MLCLNSPGFGVFLPFTLFLVCCTQFTFRIVETKVERWNERVNPYERNRNSTNPNGVRQLRTNLWFRDGNQFRSTYDYRHYGPRADRNTNRGTPLQATISGNPASNVQMDAGSRDAETEREYGRGSLFWAPQGHPQDDNRKRRWDYVQELRLLDPPRSIQMSVRTEPPQPMNYIPADTYPQRMVWNEQGQFWGYATPNRDLVNDQAYGAERLMIPYDSDQAQLESDTCIPPFCIPIDCGDSDSDRRKCRPNRVTLSCTGSECDPQCPSSVKCVQNDVACLPGTFGPQCRVLNASKCWQDYSIQCAFGCTTPNDTEAPLRCVFGGVPVPKRL</sequence>
<feature type="chain" id="PRO_5043138322" evidence="1">
    <location>
        <begin position="24"/>
        <end position="330"/>
    </location>
</feature>
<dbReference type="AlphaFoldDB" id="A0A183B8X3"/>
<dbReference type="Proteomes" id="UP000272942">
    <property type="component" value="Unassembled WGS sequence"/>
</dbReference>
<gene>
    <name evidence="2" type="ORF">ECPE_LOCUS15658</name>
</gene>
<evidence type="ECO:0000256" key="1">
    <source>
        <dbReference type="SAM" id="SignalP"/>
    </source>
</evidence>
<keyword evidence="3" id="KW-1185">Reference proteome</keyword>
<evidence type="ECO:0000313" key="4">
    <source>
        <dbReference type="WBParaSite" id="ECPE_0001569801-mRNA-1"/>
    </source>
</evidence>
<evidence type="ECO:0000313" key="3">
    <source>
        <dbReference type="Proteomes" id="UP000272942"/>
    </source>
</evidence>